<keyword evidence="2" id="KW-1185">Reference proteome</keyword>
<dbReference type="Gene3D" id="2.60.120.650">
    <property type="entry name" value="Cupin"/>
    <property type="match status" value="1"/>
</dbReference>
<comment type="caution">
    <text evidence="1">The sequence shown here is derived from an EMBL/GenBank/DDBJ whole genome shotgun (WGS) entry which is preliminary data.</text>
</comment>
<dbReference type="Proteomes" id="UP001642464">
    <property type="component" value="Unassembled WGS sequence"/>
</dbReference>
<protein>
    <submittedName>
        <fullName evidence="1">Uncharacterized protein</fullName>
    </submittedName>
</protein>
<proteinExistence type="predicted"/>
<sequence>MKTAAFAVGLAAVAVFFGVEPPSAVKWRSQSLLNVIWRSLGVDIRLKREYQHDFPSYGVYNFSSKSWPSIARVPLSSLSSQEFKDKYVKGRVPVILTDIEPQEAWGLKRLQGECGDMPVTFDRRYSAGLRAIPKWIRKLFLDPRLREAYNTTTDSVLAAMHRKMRLSDFLSFLKKDQDLISTAKQFLSENGKGSPLYSGHIVDYLFPVMLSAQHMERAHCKTLIAEAKAVLHRLTDFAAAGRDDAPEFSAMDSVLFVAPAGSRAIPLHQHGPYNDNLLWMLHGTKRIVAVSPSSTEWLYERPEFGGSEYADRVFSADVLEPDAGVQPDVAHVRAMEGHVSAGELIYLPVNVPHAVQTTEGDASVMLAWQMPVPGIARMFFMKSCSYLEELADFPPWAKKCTILHTLMQDNPQAAD</sequence>
<dbReference type="Pfam" id="PF13621">
    <property type="entry name" value="Cupin_8"/>
    <property type="match status" value="1"/>
</dbReference>
<name>A0ABP0IN06_9DINO</name>
<dbReference type="PANTHER" id="PTHR12461:SF105">
    <property type="entry name" value="HYPOXIA-INDUCIBLE FACTOR 1-ALPHA INHIBITOR"/>
    <property type="match status" value="1"/>
</dbReference>
<reference evidence="1 2" key="1">
    <citation type="submission" date="2024-02" db="EMBL/GenBank/DDBJ databases">
        <authorList>
            <person name="Chen Y."/>
            <person name="Shah S."/>
            <person name="Dougan E. K."/>
            <person name="Thang M."/>
            <person name="Chan C."/>
        </authorList>
    </citation>
    <scope>NUCLEOTIDE SEQUENCE [LARGE SCALE GENOMIC DNA]</scope>
</reference>
<organism evidence="1 2">
    <name type="scientific">Durusdinium trenchii</name>
    <dbReference type="NCBI Taxonomy" id="1381693"/>
    <lineage>
        <taxon>Eukaryota</taxon>
        <taxon>Sar</taxon>
        <taxon>Alveolata</taxon>
        <taxon>Dinophyceae</taxon>
        <taxon>Suessiales</taxon>
        <taxon>Symbiodiniaceae</taxon>
        <taxon>Durusdinium</taxon>
    </lineage>
</organism>
<dbReference type="InterPro" id="IPR041667">
    <property type="entry name" value="Cupin_8"/>
</dbReference>
<dbReference type="SUPFAM" id="SSF51197">
    <property type="entry name" value="Clavaminate synthase-like"/>
    <property type="match status" value="1"/>
</dbReference>
<dbReference type="EMBL" id="CAXAMM010004191">
    <property type="protein sequence ID" value="CAK9002723.1"/>
    <property type="molecule type" value="Genomic_DNA"/>
</dbReference>
<gene>
    <name evidence="1" type="ORF">SCF082_LOCUS7459</name>
</gene>
<evidence type="ECO:0000313" key="2">
    <source>
        <dbReference type="Proteomes" id="UP001642464"/>
    </source>
</evidence>
<dbReference type="PANTHER" id="PTHR12461">
    <property type="entry name" value="HYPOXIA-INDUCIBLE FACTOR 1 ALPHA INHIBITOR-RELATED"/>
    <property type="match status" value="1"/>
</dbReference>
<evidence type="ECO:0000313" key="1">
    <source>
        <dbReference type="EMBL" id="CAK9002723.1"/>
    </source>
</evidence>
<accession>A0ABP0IN06</accession>